<dbReference type="Proteomes" id="UP000651977">
    <property type="component" value="Unassembled WGS sequence"/>
</dbReference>
<protein>
    <submittedName>
        <fullName evidence="1">UPF0153 protein</fullName>
    </submittedName>
</protein>
<dbReference type="InterPro" id="IPR052572">
    <property type="entry name" value="UPF0153_domain"/>
</dbReference>
<dbReference type="EMBL" id="BMDY01000011">
    <property type="protein sequence ID" value="GGB07223.1"/>
    <property type="molecule type" value="Genomic_DNA"/>
</dbReference>
<organism evidence="1 2">
    <name type="scientific">Agarivorans gilvus</name>
    <dbReference type="NCBI Taxonomy" id="680279"/>
    <lineage>
        <taxon>Bacteria</taxon>
        <taxon>Pseudomonadati</taxon>
        <taxon>Pseudomonadota</taxon>
        <taxon>Gammaproteobacteria</taxon>
        <taxon>Alteromonadales</taxon>
        <taxon>Alteromonadaceae</taxon>
        <taxon>Agarivorans</taxon>
    </lineage>
</organism>
<gene>
    <name evidence="1" type="ORF">GCM10007414_20680</name>
</gene>
<name>A0ABQ1I1Y1_9ALTE</name>
<reference evidence="2" key="1">
    <citation type="journal article" date="2019" name="Int. J. Syst. Evol. Microbiol.">
        <title>The Global Catalogue of Microorganisms (GCM) 10K type strain sequencing project: providing services to taxonomists for standard genome sequencing and annotation.</title>
        <authorList>
            <consortium name="The Broad Institute Genomics Platform"/>
            <consortium name="The Broad Institute Genome Sequencing Center for Infectious Disease"/>
            <person name="Wu L."/>
            <person name="Ma J."/>
        </authorList>
    </citation>
    <scope>NUCLEOTIDE SEQUENCE [LARGE SCALE GENOMIC DNA]</scope>
    <source>
        <strain evidence="2">CGMCC 1.10131</strain>
    </source>
</reference>
<dbReference type="RefSeq" id="WP_055732999.1">
    <property type="nucleotide sequence ID" value="NZ_BMDY01000011.1"/>
</dbReference>
<dbReference type="PANTHER" id="PTHR36931">
    <property type="entry name" value="UPF0153 PROTEIN YEIW"/>
    <property type="match status" value="1"/>
</dbReference>
<evidence type="ECO:0000313" key="2">
    <source>
        <dbReference type="Proteomes" id="UP000651977"/>
    </source>
</evidence>
<evidence type="ECO:0000313" key="1">
    <source>
        <dbReference type="EMBL" id="GGB07223.1"/>
    </source>
</evidence>
<proteinExistence type="predicted"/>
<keyword evidence="2" id="KW-1185">Reference proteome</keyword>
<dbReference type="PANTHER" id="PTHR36931:SF1">
    <property type="entry name" value="UPF0153 PROTEIN YEIW"/>
    <property type="match status" value="1"/>
</dbReference>
<sequence length="79" mass="8710">MQCRIGCGACCIAPSISSLNKAAGERCKHLSTDNLCQLFGRPERPKVCQDFKAAEWVCGSTRQQALDTLIHLEQQTLDD</sequence>
<comment type="caution">
    <text evidence="1">The sequence shown here is derived from an EMBL/GenBank/DDBJ whole genome shotgun (WGS) entry which is preliminary data.</text>
</comment>
<accession>A0ABQ1I1Y1</accession>